<keyword evidence="1" id="KW-0560">Oxidoreductase</keyword>
<evidence type="ECO:0000313" key="3">
    <source>
        <dbReference type="Proteomes" id="UP000281245"/>
    </source>
</evidence>
<dbReference type="OrthoDB" id="2898509at2759"/>
<comment type="caution">
    <text evidence="2">The sequence shown here is derived from an EMBL/GenBank/DDBJ whole genome shotgun (WGS) entry which is preliminary data.</text>
</comment>
<evidence type="ECO:0000256" key="1">
    <source>
        <dbReference type="ARBA" id="ARBA00023002"/>
    </source>
</evidence>
<sequence length="313" mass="34496">MRMVAISEVKSANASLDKSPQELTAVFTGATNGIGLATLRAFAKHISNPHAIIVGRSQTKFASELDNLRSINPKGTYTFLETDISLIQNIDHLCQTIQTHLDDGSTKIDLLIMSQGYISFNGRETNADGLDNSLSLRYYGRMRLAQNLLPFLSENARVLSILAGGQEGKIIEDDLDLERNYSIPASMAQFASMTTLSFDHLAKAHPKKSFIHVFPGLTSTGLLGRSATGVLGFLMRWVLEPVLGLFSSTSEEVGERVLYYATSGLYDARGECWPLNEKGEPTVGDALKGYREGAWAEKIWDHDQKMFERALSK</sequence>
<dbReference type="AlphaFoldDB" id="A0A3M6W8C2"/>
<dbReference type="PANTHER" id="PTHR47534">
    <property type="entry name" value="YALI0E05731P"/>
    <property type="match status" value="1"/>
</dbReference>
<dbReference type="InterPro" id="IPR052228">
    <property type="entry name" value="Sec_Metab_Biosynth_Oxidored"/>
</dbReference>
<dbReference type="GO" id="GO:0016491">
    <property type="term" value="F:oxidoreductase activity"/>
    <property type="evidence" value="ECO:0007669"/>
    <property type="project" value="UniProtKB-KW"/>
</dbReference>
<reference evidence="2 3" key="1">
    <citation type="journal article" date="2018" name="BMC Genomics">
        <title>Genomic evidence for intraspecific hybridization in a clonal and extremely halotolerant yeast.</title>
        <authorList>
            <person name="Gostincar C."/>
            <person name="Stajich J.E."/>
            <person name="Zupancic J."/>
            <person name="Zalar P."/>
            <person name="Gunde-Cimerman N."/>
        </authorList>
    </citation>
    <scope>NUCLEOTIDE SEQUENCE [LARGE SCALE GENOMIC DNA]</scope>
    <source>
        <strain evidence="2 3">EXF-6656</strain>
    </source>
</reference>
<dbReference type="Gene3D" id="3.40.50.720">
    <property type="entry name" value="NAD(P)-binding Rossmann-like Domain"/>
    <property type="match status" value="1"/>
</dbReference>
<dbReference type="EMBL" id="QWIJ01001439">
    <property type="protein sequence ID" value="RMX74793.1"/>
    <property type="molecule type" value="Genomic_DNA"/>
</dbReference>
<dbReference type="InterPro" id="IPR036291">
    <property type="entry name" value="NAD(P)-bd_dom_sf"/>
</dbReference>
<proteinExistence type="predicted"/>
<evidence type="ECO:0008006" key="4">
    <source>
        <dbReference type="Google" id="ProtNLM"/>
    </source>
</evidence>
<gene>
    <name evidence="2" type="ORF">D0869_12242</name>
</gene>
<accession>A0A3M6W8C2</accession>
<dbReference type="VEuPathDB" id="FungiDB:BTJ68_07643"/>
<organism evidence="2 3">
    <name type="scientific">Hortaea werneckii</name>
    <name type="common">Black yeast</name>
    <name type="synonym">Cladosporium werneckii</name>
    <dbReference type="NCBI Taxonomy" id="91943"/>
    <lineage>
        <taxon>Eukaryota</taxon>
        <taxon>Fungi</taxon>
        <taxon>Dikarya</taxon>
        <taxon>Ascomycota</taxon>
        <taxon>Pezizomycotina</taxon>
        <taxon>Dothideomycetes</taxon>
        <taxon>Dothideomycetidae</taxon>
        <taxon>Mycosphaerellales</taxon>
        <taxon>Teratosphaeriaceae</taxon>
        <taxon>Hortaea</taxon>
    </lineage>
</organism>
<dbReference type="InterPro" id="IPR002347">
    <property type="entry name" value="SDR_fam"/>
</dbReference>
<dbReference type="Pfam" id="PF00106">
    <property type="entry name" value="adh_short"/>
    <property type="match status" value="1"/>
</dbReference>
<name>A0A3M6W8C2_HORWE</name>
<protein>
    <recommendedName>
        <fullName evidence="4">Ketoreductase (KR) domain-containing protein</fullName>
    </recommendedName>
</protein>
<dbReference type="PANTHER" id="PTHR47534:SF3">
    <property type="entry name" value="ALCOHOL DEHYDROGENASE-LIKE C-TERMINAL DOMAIN-CONTAINING PROTEIN"/>
    <property type="match status" value="1"/>
</dbReference>
<dbReference type="Proteomes" id="UP000281245">
    <property type="component" value="Unassembled WGS sequence"/>
</dbReference>
<dbReference type="SUPFAM" id="SSF51735">
    <property type="entry name" value="NAD(P)-binding Rossmann-fold domains"/>
    <property type="match status" value="1"/>
</dbReference>
<evidence type="ECO:0000313" key="2">
    <source>
        <dbReference type="EMBL" id="RMX74793.1"/>
    </source>
</evidence>